<evidence type="ECO:0000256" key="1">
    <source>
        <dbReference type="ARBA" id="ARBA00006484"/>
    </source>
</evidence>
<dbReference type="OrthoDB" id="1669814at2759"/>
<evidence type="ECO:0000313" key="3">
    <source>
        <dbReference type="EMBL" id="RDX51795.1"/>
    </source>
</evidence>
<protein>
    <submittedName>
        <fullName evidence="3">Sorbose reductase sou1</fullName>
    </submittedName>
</protein>
<name>A0A371DGX8_9APHY</name>
<dbReference type="PANTHER" id="PTHR43008:SF4">
    <property type="entry name" value="CHAIN DEHYDROGENASE, PUTATIVE (AFU_ORTHOLOGUE AFUA_4G08710)-RELATED"/>
    <property type="match status" value="1"/>
</dbReference>
<reference evidence="3 4" key="1">
    <citation type="journal article" date="2018" name="Biotechnol. Biofuels">
        <title>Integrative visual omics of the white-rot fungus Polyporus brumalis exposes the biotechnological potential of its oxidative enzymes for delignifying raw plant biomass.</title>
        <authorList>
            <person name="Miyauchi S."/>
            <person name="Rancon A."/>
            <person name="Drula E."/>
            <person name="Hage H."/>
            <person name="Chaduli D."/>
            <person name="Favel A."/>
            <person name="Grisel S."/>
            <person name="Henrissat B."/>
            <person name="Herpoel-Gimbert I."/>
            <person name="Ruiz-Duenas F.J."/>
            <person name="Chevret D."/>
            <person name="Hainaut M."/>
            <person name="Lin J."/>
            <person name="Wang M."/>
            <person name="Pangilinan J."/>
            <person name="Lipzen A."/>
            <person name="Lesage-Meessen L."/>
            <person name="Navarro D."/>
            <person name="Riley R."/>
            <person name="Grigoriev I.V."/>
            <person name="Zhou S."/>
            <person name="Raouche S."/>
            <person name="Rosso M.N."/>
        </authorList>
    </citation>
    <scope>NUCLEOTIDE SEQUENCE [LARGE SCALE GENOMIC DNA]</scope>
    <source>
        <strain evidence="3 4">BRFM 1820</strain>
    </source>
</reference>
<dbReference type="Gene3D" id="3.40.50.720">
    <property type="entry name" value="NAD(P)-binding Rossmann-like Domain"/>
    <property type="match status" value="1"/>
</dbReference>
<evidence type="ECO:0000313" key="4">
    <source>
        <dbReference type="Proteomes" id="UP000256964"/>
    </source>
</evidence>
<dbReference type="SUPFAM" id="SSF51735">
    <property type="entry name" value="NAD(P)-binding Rossmann-fold domains"/>
    <property type="match status" value="1"/>
</dbReference>
<dbReference type="GO" id="GO:0050664">
    <property type="term" value="F:oxidoreductase activity, acting on NAD(P)H, oxygen as acceptor"/>
    <property type="evidence" value="ECO:0007669"/>
    <property type="project" value="TreeGrafter"/>
</dbReference>
<dbReference type="InterPro" id="IPR002347">
    <property type="entry name" value="SDR_fam"/>
</dbReference>
<dbReference type="PRINTS" id="PR00080">
    <property type="entry name" value="SDRFAMILY"/>
</dbReference>
<dbReference type="Pfam" id="PF13561">
    <property type="entry name" value="adh_short_C2"/>
    <property type="match status" value="1"/>
</dbReference>
<sequence length="325" mass="35040">MLSTVPRTTLSRTPIARTSFANARGLNVGQRRLNSQVVPYGLVGVARALDETSSSTKTVSPSLFTHEFALSDKVALVTGGNRGIGLEAALTLSEAGARSVYCVDVHDEPGEEWTKTRSFITCMGLGRLEYIKGDVRDQEAMWKIGERIGDREGRMDVCVAAAGIFLIGPSLEYSAQDFQNVLAVNTNGTLYAAQASGRQMVRFGNGGSIIMVASICGSIALEPTLPSVSYHSSKSAVLQMARSMACELGPQRIRVNTISPGFIKTRFTHFLEEDHELKSKYEGANPLGRIGRPEELRGAFAWLASDASSFCTGSDIIVDGGHRAW</sequence>
<dbReference type="PANTHER" id="PTHR43008">
    <property type="entry name" value="BENZIL REDUCTASE"/>
    <property type="match status" value="1"/>
</dbReference>
<dbReference type="EMBL" id="KZ857393">
    <property type="protein sequence ID" value="RDX51795.1"/>
    <property type="molecule type" value="Genomic_DNA"/>
</dbReference>
<proteinExistence type="inferred from homology"/>
<dbReference type="PRINTS" id="PR00081">
    <property type="entry name" value="GDHRDH"/>
</dbReference>
<organism evidence="3 4">
    <name type="scientific">Lentinus brumalis</name>
    <dbReference type="NCBI Taxonomy" id="2498619"/>
    <lineage>
        <taxon>Eukaryota</taxon>
        <taxon>Fungi</taxon>
        <taxon>Dikarya</taxon>
        <taxon>Basidiomycota</taxon>
        <taxon>Agaricomycotina</taxon>
        <taxon>Agaricomycetes</taxon>
        <taxon>Polyporales</taxon>
        <taxon>Polyporaceae</taxon>
        <taxon>Lentinus</taxon>
    </lineage>
</organism>
<dbReference type="InterPro" id="IPR036291">
    <property type="entry name" value="NAD(P)-bd_dom_sf"/>
</dbReference>
<dbReference type="GO" id="GO:0016616">
    <property type="term" value="F:oxidoreductase activity, acting on the CH-OH group of donors, NAD or NADP as acceptor"/>
    <property type="evidence" value="ECO:0007669"/>
    <property type="project" value="UniProtKB-ARBA"/>
</dbReference>
<evidence type="ECO:0000256" key="2">
    <source>
        <dbReference type="ARBA" id="ARBA00023002"/>
    </source>
</evidence>
<gene>
    <name evidence="3" type="ORF">OH76DRAFT_1346358</name>
</gene>
<dbReference type="STRING" id="139420.A0A371DGX8"/>
<dbReference type="FunFam" id="3.40.50.720:FF:000084">
    <property type="entry name" value="Short-chain dehydrogenase reductase"/>
    <property type="match status" value="1"/>
</dbReference>
<accession>A0A371DGX8</accession>
<comment type="similarity">
    <text evidence="1">Belongs to the short-chain dehydrogenases/reductases (SDR) family.</text>
</comment>
<keyword evidence="2" id="KW-0560">Oxidoreductase</keyword>
<dbReference type="Proteomes" id="UP000256964">
    <property type="component" value="Unassembled WGS sequence"/>
</dbReference>
<dbReference type="AlphaFoldDB" id="A0A371DGX8"/>
<keyword evidence="4" id="KW-1185">Reference proteome</keyword>